<dbReference type="STRING" id="1678841.TBC1_12504"/>
<feature type="transmembrane region" description="Helical" evidence="9">
    <location>
        <begin position="95"/>
        <end position="116"/>
    </location>
</feature>
<evidence type="ECO:0000259" key="11">
    <source>
        <dbReference type="Pfam" id="PF16916"/>
    </source>
</evidence>
<evidence type="ECO:0000256" key="4">
    <source>
        <dbReference type="ARBA" id="ARBA00022692"/>
    </source>
</evidence>
<evidence type="ECO:0000256" key="9">
    <source>
        <dbReference type="SAM" id="Phobius"/>
    </source>
</evidence>
<keyword evidence="6 9" id="KW-1133">Transmembrane helix</keyword>
<organism evidence="12">
    <name type="scientific">Lentimicrobium saccharophilum</name>
    <dbReference type="NCBI Taxonomy" id="1678841"/>
    <lineage>
        <taxon>Bacteria</taxon>
        <taxon>Pseudomonadati</taxon>
        <taxon>Bacteroidota</taxon>
        <taxon>Bacteroidia</taxon>
        <taxon>Bacteroidales</taxon>
        <taxon>Lentimicrobiaceae</taxon>
        <taxon>Lentimicrobium</taxon>
    </lineage>
</organism>
<dbReference type="Proteomes" id="UP000053091">
    <property type="component" value="Unassembled WGS sequence"/>
</dbReference>
<feature type="transmembrane region" description="Helical" evidence="9">
    <location>
        <begin position="189"/>
        <end position="208"/>
    </location>
</feature>
<evidence type="ECO:0000256" key="1">
    <source>
        <dbReference type="ARBA" id="ARBA00004141"/>
    </source>
</evidence>
<feature type="region of interest" description="Disordered" evidence="8">
    <location>
        <begin position="1"/>
        <end position="23"/>
    </location>
</feature>
<evidence type="ECO:0000256" key="8">
    <source>
        <dbReference type="SAM" id="MobiDB-lite"/>
    </source>
</evidence>
<dbReference type="GO" id="GO:0006882">
    <property type="term" value="P:intracellular zinc ion homeostasis"/>
    <property type="evidence" value="ECO:0007669"/>
    <property type="project" value="TreeGrafter"/>
</dbReference>
<dbReference type="GO" id="GO:0010312">
    <property type="term" value="P:detoxification of zinc ion"/>
    <property type="evidence" value="ECO:0007669"/>
    <property type="project" value="TreeGrafter"/>
</dbReference>
<dbReference type="NCBIfam" id="TIGR01297">
    <property type="entry name" value="CDF"/>
    <property type="match status" value="1"/>
</dbReference>
<keyword evidence="5" id="KW-0862">Zinc</keyword>
<feature type="compositionally biased region" description="Polar residues" evidence="8">
    <location>
        <begin position="1"/>
        <end position="18"/>
    </location>
</feature>
<dbReference type="InterPro" id="IPR036837">
    <property type="entry name" value="Cation_efflux_CTD_sf"/>
</dbReference>
<evidence type="ECO:0000313" key="13">
    <source>
        <dbReference type="Proteomes" id="UP000053091"/>
    </source>
</evidence>
<evidence type="ECO:0000256" key="2">
    <source>
        <dbReference type="ARBA" id="ARBA00008873"/>
    </source>
</evidence>
<proteinExistence type="inferred from homology"/>
<dbReference type="InterPro" id="IPR027469">
    <property type="entry name" value="Cation_efflux_TMD_sf"/>
</dbReference>
<feature type="transmembrane region" description="Helical" evidence="9">
    <location>
        <begin position="161"/>
        <end position="183"/>
    </location>
</feature>
<evidence type="ECO:0000256" key="6">
    <source>
        <dbReference type="ARBA" id="ARBA00022989"/>
    </source>
</evidence>
<keyword evidence="3" id="KW-0813">Transport</keyword>
<dbReference type="PATRIC" id="fig|1678841.3.peg.3219"/>
<dbReference type="InterPro" id="IPR027470">
    <property type="entry name" value="Cation_efflux_CTD"/>
</dbReference>
<dbReference type="GO" id="GO:0016020">
    <property type="term" value="C:membrane"/>
    <property type="evidence" value="ECO:0007669"/>
    <property type="project" value="UniProtKB-SubCell"/>
</dbReference>
<dbReference type="InterPro" id="IPR058533">
    <property type="entry name" value="Cation_efflux_TM"/>
</dbReference>
<dbReference type="Gene3D" id="1.20.1510.10">
    <property type="entry name" value="Cation efflux protein transmembrane domain"/>
    <property type="match status" value="1"/>
</dbReference>
<reference evidence="12" key="1">
    <citation type="journal article" date="2015" name="Genome Announc.">
        <title>Draft Genome Sequence of Bacteroidales Strain TBC1, a Novel Isolate from a Methanogenic Wastewater Treatment System.</title>
        <authorList>
            <person name="Tourlousse D.M."/>
            <person name="Matsuura N."/>
            <person name="Sun L."/>
            <person name="Toyonaga M."/>
            <person name="Kuroda K."/>
            <person name="Ohashi A."/>
            <person name="Cruz R."/>
            <person name="Yamaguchi T."/>
            <person name="Sekiguchi Y."/>
        </authorList>
    </citation>
    <scope>NUCLEOTIDE SEQUENCE [LARGE SCALE GENOMIC DNA]</scope>
    <source>
        <strain evidence="12">TBC1</strain>
    </source>
</reference>
<dbReference type="AlphaFoldDB" id="A0A0S7BUR6"/>
<keyword evidence="4 9" id="KW-0812">Transmembrane</keyword>
<feature type="transmembrane region" description="Helical" evidence="9">
    <location>
        <begin position="128"/>
        <end position="149"/>
    </location>
</feature>
<keyword evidence="7 9" id="KW-0472">Membrane</keyword>
<evidence type="ECO:0000256" key="7">
    <source>
        <dbReference type="ARBA" id="ARBA00023136"/>
    </source>
</evidence>
<evidence type="ECO:0000256" key="5">
    <source>
        <dbReference type="ARBA" id="ARBA00022833"/>
    </source>
</evidence>
<evidence type="ECO:0000259" key="10">
    <source>
        <dbReference type="Pfam" id="PF01545"/>
    </source>
</evidence>
<dbReference type="Pfam" id="PF01545">
    <property type="entry name" value="Cation_efflux"/>
    <property type="match status" value="1"/>
</dbReference>
<dbReference type="PANTHER" id="PTHR45820">
    <property type="entry name" value="FI23527P1"/>
    <property type="match status" value="1"/>
</dbReference>
<evidence type="ECO:0000313" key="12">
    <source>
        <dbReference type="EMBL" id="GAP44693.1"/>
    </source>
</evidence>
<gene>
    <name evidence="12" type="ORF">TBC1_12504</name>
</gene>
<protein>
    <submittedName>
        <fullName evidence="12">Cation diffusion facilitator family transporter</fullName>
    </submittedName>
</protein>
<dbReference type="GO" id="GO:0005385">
    <property type="term" value="F:zinc ion transmembrane transporter activity"/>
    <property type="evidence" value="ECO:0007669"/>
    <property type="project" value="TreeGrafter"/>
</dbReference>
<dbReference type="PANTHER" id="PTHR45820:SF4">
    <property type="entry name" value="ZINC TRANSPORTER 63C, ISOFORM F"/>
    <property type="match status" value="1"/>
</dbReference>
<feature type="domain" description="Cation efflux protein cytoplasmic" evidence="11">
    <location>
        <begin position="224"/>
        <end position="300"/>
    </location>
</feature>
<dbReference type="InterPro" id="IPR002524">
    <property type="entry name" value="Cation_efflux"/>
</dbReference>
<dbReference type="Pfam" id="PF16916">
    <property type="entry name" value="ZT_dimer"/>
    <property type="match status" value="1"/>
</dbReference>
<name>A0A0S7BUR6_9BACT</name>
<keyword evidence="13" id="KW-1185">Reference proteome</keyword>
<comment type="subcellular location">
    <subcellularLocation>
        <location evidence="1">Membrane</location>
        <topology evidence="1">Multi-pass membrane protein</topology>
    </subcellularLocation>
</comment>
<dbReference type="SUPFAM" id="SSF161111">
    <property type="entry name" value="Cation efflux protein transmembrane domain-like"/>
    <property type="match status" value="1"/>
</dbReference>
<accession>A0A0S7BUR6</accession>
<dbReference type="SUPFAM" id="SSF160240">
    <property type="entry name" value="Cation efflux protein cytoplasmic domain-like"/>
    <property type="match status" value="1"/>
</dbReference>
<dbReference type="EMBL" id="DF968183">
    <property type="protein sequence ID" value="GAP44693.1"/>
    <property type="molecule type" value="Genomic_DNA"/>
</dbReference>
<comment type="similarity">
    <text evidence="2">Belongs to the cation diffusion facilitator (CDF) transporter (TC 2.A.4) family. SLC30A subfamily.</text>
</comment>
<evidence type="ECO:0000256" key="3">
    <source>
        <dbReference type="ARBA" id="ARBA00022448"/>
    </source>
</evidence>
<sequence length="309" mass="34504">MINQDYGNRTPATPMTNHQHNHTPDPQKNIAVAFFLNASFTIIEIIGGILTNSVAILSDAVHDLGDTFSLGLSWYTERIARRKPDSRYTYGYKRFPVLAALVNAVFLLGASIFVLSRAIPLILNPEPVYAEGMIWLAILGIIFNGAAVLKLSKGDSINQKVVRLHLLEDTLGWAAVLIGAVVIRFTGLLWLDPLMGVMIALFIIYNALKNLREALRIFLQASPADSDIPELEEKLMKIQGINEIHDIRTWTIDGMTHVYTLHVVTERGFPAEGYPELKKQVRDTLKAAGFEFVTIEIDRYDEHCGLSDC</sequence>
<feature type="domain" description="Cation efflux protein transmembrane" evidence="10">
    <location>
        <begin position="31"/>
        <end position="219"/>
    </location>
</feature>